<feature type="domain" description="B3/B4 tRNA-binding" evidence="1">
    <location>
        <begin position="61"/>
        <end position="217"/>
    </location>
</feature>
<evidence type="ECO:0000313" key="2">
    <source>
        <dbReference type="EMBL" id="QPS20668.1"/>
    </source>
</evidence>
<name>A0A2X4XMV6_SERPL</name>
<protein>
    <submittedName>
        <fullName evidence="2 3">B3/4 domain</fullName>
    </submittedName>
</protein>
<dbReference type="EMBL" id="LS483469">
    <property type="protein sequence ID" value="SQI41255.1"/>
    <property type="molecule type" value="Genomic_DNA"/>
</dbReference>
<dbReference type="Proteomes" id="UP000248897">
    <property type="component" value="Chromosome 1"/>
</dbReference>
<sequence length="237" mass="25930">MFSVLPSIDPKVSSVAPGFRALSIAVEAAPIINPRIAGQALEQACHSISAGDAPWAEAHLTAWGEVFTRFGAKPKRTPCSAEALRKRVMRDGSLPSIDPVVDLYNAISIRYAIPVGGENIEAYVGQPRLVVADGSELFDTMKDGEVAHESPEPGEVVWRDDLGVTCRRWNWRQGVRTRLNADAGKMWFILESLPAMPLQALFDAGEELIKGLHQMMPGVKTEQTLIGFDLAEEHQTK</sequence>
<dbReference type="SUPFAM" id="SSF56037">
    <property type="entry name" value="PheT/TilS domain"/>
    <property type="match status" value="1"/>
</dbReference>
<accession>A0A2X4XMV6</accession>
<evidence type="ECO:0000313" key="4">
    <source>
        <dbReference type="Proteomes" id="UP000248897"/>
    </source>
</evidence>
<dbReference type="GO" id="GO:0004826">
    <property type="term" value="F:phenylalanine-tRNA ligase activity"/>
    <property type="evidence" value="ECO:0007669"/>
    <property type="project" value="InterPro"/>
</dbReference>
<dbReference type="InterPro" id="IPR020825">
    <property type="entry name" value="Phe-tRNA_synthase-like_B3/B4"/>
</dbReference>
<dbReference type="SMART" id="SM00873">
    <property type="entry name" value="B3_4"/>
    <property type="match status" value="1"/>
</dbReference>
<dbReference type="STRING" id="82996.ADP72_23035"/>
<organism evidence="3 4">
    <name type="scientific">Serratia plymuthica</name>
    <dbReference type="NCBI Taxonomy" id="82996"/>
    <lineage>
        <taxon>Bacteria</taxon>
        <taxon>Pseudomonadati</taxon>
        <taxon>Pseudomonadota</taxon>
        <taxon>Gammaproteobacteria</taxon>
        <taxon>Enterobacterales</taxon>
        <taxon>Yersiniaceae</taxon>
        <taxon>Serratia</taxon>
    </lineage>
</organism>
<dbReference type="Pfam" id="PF03483">
    <property type="entry name" value="B3_4"/>
    <property type="match status" value="1"/>
</dbReference>
<gene>
    <name evidence="2" type="ORF">I6G64_24495</name>
    <name evidence="3" type="ORF">NCTC12961_03232</name>
</gene>
<dbReference type="PANTHER" id="PTHR39209">
    <property type="match status" value="1"/>
</dbReference>
<reference evidence="3 4" key="1">
    <citation type="submission" date="2018-06" db="EMBL/GenBank/DDBJ databases">
        <authorList>
            <consortium name="Pathogen Informatics"/>
            <person name="Doyle S."/>
        </authorList>
    </citation>
    <scope>NUCLEOTIDE SEQUENCE [LARGE SCALE GENOMIC DNA]</scope>
    <source>
        <strain evidence="3 4">NCTC12961</strain>
    </source>
</reference>
<dbReference type="RefSeq" id="WP_063199757.1">
    <property type="nucleotide sequence ID" value="NZ_CAMITG010000002.1"/>
</dbReference>
<evidence type="ECO:0000259" key="1">
    <source>
        <dbReference type="SMART" id="SM00873"/>
    </source>
</evidence>
<dbReference type="InterPro" id="IPR005146">
    <property type="entry name" value="B3/B4_tRNA-bd"/>
</dbReference>
<dbReference type="GO" id="GO:0003723">
    <property type="term" value="F:RNA binding"/>
    <property type="evidence" value="ECO:0007669"/>
    <property type="project" value="InterPro"/>
</dbReference>
<dbReference type="AlphaFoldDB" id="A0A2X4XMV6"/>
<keyword evidence="5" id="KW-1185">Reference proteome</keyword>
<evidence type="ECO:0000313" key="3">
    <source>
        <dbReference type="EMBL" id="SQI41255.1"/>
    </source>
</evidence>
<proteinExistence type="predicted"/>
<dbReference type="PANTHER" id="PTHR39209:SF2">
    <property type="entry name" value="CYTOPLASMIC PROTEIN"/>
    <property type="match status" value="1"/>
</dbReference>
<dbReference type="Gene3D" id="3.50.40.10">
    <property type="entry name" value="Phenylalanyl-trna Synthetase, Chain B, domain 3"/>
    <property type="match status" value="1"/>
</dbReference>
<evidence type="ECO:0000313" key="5">
    <source>
        <dbReference type="Proteomes" id="UP000594967"/>
    </source>
</evidence>
<dbReference type="EMBL" id="CP065673">
    <property type="protein sequence ID" value="QPS20668.1"/>
    <property type="molecule type" value="Genomic_DNA"/>
</dbReference>
<dbReference type="Proteomes" id="UP000594967">
    <property type="component" value="Chromosome"/>
</dbReference>
<reference evidence="2 5" key="2">
    <citation type="submission" date="2020-12" db="EMBL/GenBank/DDBJ databases">
        <title>FDA dAtabase for Regulatory Grade micrObial Sequences (FDA-ARGOS): Supporting development and validation of Infectious Disease Dx tests.</title>
        <authorList>
            <person name="Sproer C."/>
            <person name="Gronow S."/>
            <person name="Severitt S."/>
            <person name="Schroder I."/>
            <person name="Tallon L."/>
            <person name="Sadzewicz L."/>
            <person name="Zhao X."/>
            <person name="Boylan J."/>
            <person name="Ott S."/>
            <person name="Bowen H."/>
            <person name="Vavikolanu K."/>
            <person name="Mehta A."/>
            <person name="Aluvathingal J."/>
            <person name="Nadendla S."/>
            <person name="Lowell S."/>
            <person name="Myers T."/>
            <person name="Yan Y."/>
            <person name="Sichtig H."/>
        </authorList>
    </citation>
    <scope>NUCLEOTIDE SEQUENCE [LARGE SCALE GENOMIC DNA]</scope>
    <source>
        <strain evidence="2 5">FDAARGOS_907</strain>
    </source>
</reference>